<evidence type="ECO:0000256" key="1">
    <source>
        <dbReference type="ARBA" id="ARBA00004613"/>
    </source>
</evidence>
<reference evidence="5 6" key="1">
    <citation type="submission" date="2016-11" db="EMBL/GenBank/DDBJ databases">
        <authorList>
            <person name="Jaros S."/>
            <person name="Januszkiewicz K."/>
            <person name="Wedrychowicz H."/>
        </authorList>
    </citation>
    <scope>NUCLEOTIDE SEQUENCE [LARGE SCALE GENOMIC DNA]</scope>
    <source>
        <strain evidence="5 6">DSM 18772</strain>
    </source>
</reference>
<organism evidence="5 6">
    <name type="scientific">Rubritalea squalenifaciens DSM 18772</name>
    <dbReference type="NCBI Taxonomy" id="1123071"/>
    <lineage>
        <taxon>Bacteria</taxon>
        <taxon>Pseudomonadati</taxon>
        <taxon>Verrucomicrobiota</taxon>
        <taxon>Verrucomicrobiia</taxon>
        <taxon>Verrucomicrobiales</taxon>
        <taxon>Rubritaleaceae</taxon>
        <taxon>Rubritalea</taxon>
    </lineage>
</organism>
<name>A0A1M6NQE3_9BACT</name>
<dbReference type="GO" id="GO:0005576">
    <property type="term" value="C:extracellular region"/>
    <property type="evidence" value="ECO:0007669"/>
    <property type="project" value="UniProtKB-SubCell"/>
</dbReference>
<keyword evidence="6" id="KW-1185">Reference proteome</keyword>
<keyword evidence="3" id="KW-0732">Signal</keyword>
<feature type="domain" description="Carbohydrate-binding module family 96" evidence="4">
    <location>
        <begin position="38"/>
        <end position="144"/>
    </location>
</feature>
<dbReference type="InParanoid" id="A0A1M6NQE3"/>
<evidence type="ECO:0000313" key="6">
    <source>
        <dbReference type="Proteomes" id="UP000184510"/>
    </source>
</evidence>
<evidence type="ECO:0000256" key="3">
    <source>
        <dbReference type="ARBA" id="ARBA00022729"/>
    </source>
</evidence>
<dbReference type="EMBL" id="FQYR01000005">
    <property type="protein sequence ID" value="SHJ97957.1"/>
    <property type="molecule type" value="Genomic_DNA"/>
</dbReference>
<evidence type="ECO:0000259" key="4">
    <source>
        <dbReference type="Pfam" id="PF24517"/>
    </source>
</evidence>
<protein>
    <submittedName>
        <fullName evidence="5">PEP-CTERM protein-sorting domain-containing protein</fullName>
    </submittedName>
</protein>
<sequence length="257" mass="27230">MLIDSTMSVFCALTIESLKMQTKKIIPLITLCAGTLNAATVAVTEDGWIDNNDNAVKDGGTGVRLNIATPNTSNIQQYTRVAYFGFDVSSINLATVTSATFRVTGAPDISGSYNGQNVIRFYLVDNNINDLFDETTLTDTNAPGHSLGDRLSEQRTAGVIIGDVAVGDPASNQAFEVNFSASAIADLANDSNSFLTIVAEYRGQNNTGYNPPNITGLGFVSKEGGTGSATLELIPEPSTSVMGSLTALGFLLRRKRK</sequence>
<gene>
    <name evidence="5" type="ORF">SAMN02745181_2932</name>
</gene>
<evidence type="ECO:0000256" key="2">
    <source>
        <dbReference type="ARBA" id="ARBA00022525"/>
    </source>
</evidence>
<proteinExistence type="predicted"/>
<keyword evidence="2" id="KW-0964">Secreted</keyword>
<accession>A0A1M6NQE3</accession>
<dbReference type="Pfam" id="PF24517">
    <property type="entry name" value="CBM96"/>
    <property type="match status" value="1"/>
</dbReference>
<dbReference type="STRING" id="1123071.SAMN02745181_2932"/>
<dbReference type="Proteomes" id="UP000184510">
    <property type="component" value="Unassembled WGS sequence"/>
</dbReference>
<evidence type="ECO:0000313" key="5">
    <source>
        <dbReference type="EMBL" id="SHJ97957.1"/>
    </source>
</evidence>
<dbReference type="InterPro" id="IPR055372">
    <property type="entry name" value="CBM96"/>
</dbReference>
<dbReference type="AlphaFoldDB" id="A0A1M6NQE3"/>
<comment type="subcellular location">
    <subcellularLocation>
        <location evidence="1">Secreted</location>
    </subcellularLocation>
</comment>